<feature type="domain" description="AMP-dependent synthetase/ligase" evidence="1">
    <location>
        <begin position="51"/>
        <end position="421"/>
    </location>
</feature>
<sequence>MPFTTPSYIHKLPFDPPDSIPIHEFLFHDGDKYGRYPIANSLPPFTCGITGKSYSTAEVKNRIEWLSAALASELGFEVNSGSEFDKVIGLFSVNTIDTMTISWATHHFSGVSSPISPSYSAAELARQLKAVKCKALFTCATLLPTALEAASAANIPKTHVYLLEIPKKALKGALIPTDMKSVEQLISEGKKLPPLPQLKWEQGQGARQTAFLCSSSGTSGLPKNVMISHKNVIANTLQMSTYESNYKSGKLESLLAVLPMSHSYALIVTGHSGVYRGYNAVVLPGFDLVDVLEAVQKHSIETLWMVPPMIVALIKNSAITAKYSLDHVKTTVVGASNLTKDVNEQFARFFPNCQLIQGYGLTETSVVVSMQNKADVMFGSCGHIFPGYEGRLISRNGEEVTELDTPGELLLRSPSVMLGYLDNEKATKETFTSDGWLRTGDLMEFRKSDDGHEHLFIVDRVKEMIKVRGLQISPTEVETLLLRHPCIADVCIVPIPDDSAGELPLAFIVRSPAGQEEDERMLKQKIHTFVNNELSEYKRLAGGIEFLEALPKSASGKTKRGEMKERAKKVFETGRAKALPKVLQVYVYESSDDEDSEDDE</sequence>
<dbReference type="STRING" id="983964.A0A2T4A416"/>
<evidence type="ECO:0000313" key="4">
    <source>
        <dbReference type="Proteomes" id="UP000241690"/>
    </source>
</evidence>
<dbReference type="PANTHER" id="PTHR24096:SF422">
    <property type="entry name" value="BCDNA.GH02901"/>
    <property type="match status" value="1"/>
</dbReference>
<accession>A0A2T4A416</accession>
<dbReference type="Pfam" id="PF13193">
    <property type="entry name" value="AMP-binding_C"/>
    <property type="match status" value="1"/>
</dbReference>
<dbReference type="Gene3D" id="3.40.50.12780">
    <property type="entry name" value="N-terminal domain of ligase-like"/>
    <property type="match status" value="1"/>
</dbReference>
<dbReference type="InterPro" id="IPR025110">
    <property type="entry name" value="AMP-bd_C"/>
</dbReference>
<evidence type="ECO:0000259" key="2">
    <source>
        <dbReference type="Pfam" id="PF13193"/>
    </source>
</evidence>
<dbReference type="Proteomes" id="UP000241690">
    <property type="component" value="Unassembled WGS sequence"/>
</dbReference>
<evidence type="ECO:0000259" key="1">
    <source>
        <dbReference type="Pfam" id="PF00501"/>
    </source>
</evidence>
<dbReference type="RefSeq" id="XP_024771489.1">
    <property type="nucleotide sequence ID" value="XM_024923024.1"/>
</dbReference>
<dbReference type="EMBL" id="KZ679685">
    <property type="protein sequence ID" value="PTB51812.1"/>
    <property type="molecule type" value="Genomic_DNA"/>
</dbReference>
<reference evidence="3 4" key="1">
    <citation type="submission" date="2016-07" db="EMBL/GenBank/DDBJ databases">
        <title>Multiple horizontal gene transfer events from other fungi enriched the ability of initially mycotrophic Trichoderma (Ascomycota) to feed on dead plant biomass.</title>
        <authorList>
            <consortium name="DOE Joint Genome Institute"/>
            <person name="Aerts A."/>
            <person name="Atanasova L."/>
            <person name="Chenthamara K."/>
            <person name="Zhang J."/>
            <person name="Grujic M."/>
            <person name="Henrissat B."/>
            <person name="Kuo A."/>
            <person name="Salamov A."/>
            <person name="Lipzen A."/>
            <person name="Labutti K."/>
            <person name="Barry K."/>
            <person name="Miao Y."/>
            <person name="Rahimi M.J."/>
            <person name="Shen Q."/>
            <person name="Grigoriev I.V."/>
            <person name="Kubicek C.P."/>
            <person name="Druzhinina I.S."/>
        </authorList>
    </citation>
    <scope>NUCLEOTIDE SEQUENCE [LARGE SCALE GENOMIC DNA]</scope>
    <source>
        <strain evidence="3 4">CBS 226.95</strain>
    </source>
</reference>
<dbReference type="AlphaFoldDB" id="A0A2T4A416"/>
<dbReference type="InterPro" id="IPR045851">
    <property type="entry name" value="AMP-bd_C_sf"/>
</dbReference>
<dbReference type="InterPro" id="IPR042099">
    <property type="entry name" value="ANL_N_sf"/>
</dbReference>
<dbReference type="PANTHER" id="PTHR24096">
    <property type="entry name" value="LONG-CHAIN-FATTY-ACID--COA LIGASE"/>
    <property type="match status" value="1"/>
</dbReference>
<dbReference type="GO" id="GO:0016405">
    <property type="term" value="F:CoA-ligase activity"/>
    <property type="evidence" value="ECO:0007669"/>
    <property type="project" value="TreeGrafter"/>
</dbReference>
<dbReference type="SUPFAM" id="SSF56801">
    <property type="entry name" value="Acetyl-CoA synthetase-like"/>
    <property type="match status" value="1"/>
</dbReference>
<proteinExistence type="predicted"/>
<gene>
    <name evidence="3" type="ORF">M431DRAFT_8130</name>
</gene>
<protein>
    <recommendedName>
        <fullName evidence="5">AMP-dependent synthetase/ligase domain-containing protein</fullName>
    </recommendedName>
</protein>
<dbReference type="GeneID" id="36631607"/>
<dbReference type="Gene3D" id="3.30.300.30">
    <property type="match status" value="1"/>
</dbReference>
<organism evidence="3 4">
    <name type="scientific">Trichoderma harzianum CBS 226.95</name>
    <dbReference type="NCBI Taxonomy" id="983964"/>
    <lineage>
        <taxon>Eukaryota</taxon>
        <taxon>Fungi</taxon>
        <taxon>Dikarya</taxon>
        <taxon>Ascomycota</taxon>
        <taxon>Pezizomycotina</taxon>
        <taxon>Sordariomycetes</taxon>
        <taxon>Hypocreomycetidae</taxon>
        <taxon>Hypocreales</taxon>
        <taxon>Hypocreaceae</taxon>
        <taxon>Trichoderma</taxon>
    </lineage>
</organism>
<dbReference type="InterPro" id="IPR000873">
    <property type="entry name" value="AMP-dep_synth/lig_dom"/>
</dbReference>
<evidence type="ECO:0000313" key="3">
    <source>
        <dbReference type="EMBL" id="PTB51812.1"/>
    </source>
</evidence>
<keyword evidence="4" id="KW-1185">Reference proteome</keyword>
<name>A0A2T4A416_TRIHA</name>
<evidence type="ECO:0008006" key="5">
    <source>
        <dbReference type="Google" id="ProtNLM"/>
    </source>
</evidence>
<dbReference type="Pfam" id="PF00501">
    <property type="entry name" value="AMP-binding"/>
    <property type="match status" value="1"/>
</dbReference>
<feature type="domain" description="AMP-binding enzyme C-terminal" evidence="2">
    <location>
        <begin position="476"/>
        <end position="557"/>
    </location>
</feature>